<feature type="compositionally biased region" description="Basic and acidic residues" evidence="1">
    <location>
        <begin position="316"/>
        <end position="331"/>
    </location>
</feature>
<dbReference type="OMA" id="RANINDG"/>
<reference evidence="2 3" key="2">
    <citation type="journal article" date="2014" name="J. Gen. Appl. Microbiol.">
        <title>The early diverging ascomycetous budding yeast Saitoella complicata has three histone deacetylases belonging to the Clr6, Hos2, and Rpd3 lineages.</title>
        <authorList>
            <person name="Nishida H."/>
            <person name="Matsumoto T."/>
            <person name="Kondo S."/>
            <person name="Hamamoto M."/>
            <person name="Yoshikawa H."/>
        </authorList>
    </citation>
    <scope>NUCLEOTIDE SEQUENCE [LARGE SCALE GENOMIC DNA]</scope>
    <source>
        <strain evidence="2 3">NRRL Y-17804</strain>
    </source>
</reference>
<dbReference type="PANTHER" id="PTHR28161">
    <property type="entry name" value="ATP SYNTHASE SUBUNIT F, MITOCHONDRIAL"/>
    <property type="match status" value="1"/>
</dbReference>
<feature type="compositionally biased region" description="Low complexity" evidence="1">
    <location>
        <begin position="438"/>
        <end position="457"/>
    </location>
</feature>
<evidence type="ECO:0000313" key="2">
    <source>
        <dbReference type="EMBL" id="GAO50980.1"/>
    </source>
</evidence>
<feature type="compositionally biased region" description="Polar residues" evidence="1">
    <location>
        <begin position="562"/>
        <end position="584"/>
    </location>
</feature>
<gene>
    <name evidence="2" type="ORF">G7K_5095-t3</name>
</gene>
<feature type="region of interest" description="Disordered" evidence="1">
    <location>
        <begin position="1503"/>
        <end position="1566"/>
    </location>
</feature>
<organism evidence="2 3">
    <name type="scientific">Saitoella complicata (strain BCRC 22490 / CBS 7301 / JCM 7358 / NBRC 10748 / NRRL Y-17804)</name>
    <dbReference type="NCBI Taxonomy" id="698492"/>
    <lineage>
        <taxon>Eukaryota</taxon>
        <taxon>Fungi</taxon>
        <taxon>Dikarya</taxon>
        <taxon>Ascomycota</taxon>
        <taxon>Taphrinomycotina</taxon>
        <taxon>Taphrinomycotina incertae sedis</taxon>
        <taxon>Saitoella</taxon>
    </lineage>
</organism>
<feature type="compositionally biased region" description="Pro residues" evidence="1">
    <location>
        <begin position="688"/>
        <end position="700"/>
    </location>
</feature>
<feature type="region of interest" description="Disordered" evidence="1">
    <location>
        <begin position="355"/>
        <end position="470"/>
    </location>
</feature>
<feature type="compositionally biased region" description="Basic and acidic residues" evidence="1">
    <location>
        <begin position="867"/>
        <end position="974"/>
    </location>
</feature>
<evidence type="ECO:0000256" key="1">
    <source>
        <dbReference type="SAM" id="MobiDB-lite"/>
    </source>
</evidence>
<evidence type="ECO:0000313" key="3">
    <source>
        <dbReference type="Proteomes" id="UP000033140"/>
    </source>
</evidence>
<dbReference type="STRING" id="698492.A0A0E9NNI3"/>
<feature type="region of interest" description="Disordered" evidence="1">
    <location>
        <begin position="280"/>
        <end position="336"/>
    </location>
</feature>
<reference evidence="2 3" key="3">
    <citation type="journal article" date="2015" name="Genome Announc.">
        <title>Draft Genome Sequence of the Archiascomycetous Yeast Saitoella complicata.</title>
        <authorList>
            <person name="Yamauchi K."/>
            <person name="Kondo S."/>
            <person name="Hamamoto M."/>
            <person name="Takahashi Y."/>
            <person name="Ogura Y."/>
            <person name="Hayashi T."/>
            <person name="Nishida H."/>
        </authorList>
    </citation>
    <scope>NUCLEOTIDE SEQUENCE [LARGE SCALE GENOMIC DNA]</scope>
    <source>
        <strain evidence="2 3">NRRL Y-17804</strain>
    </source>
</reference>
<feature type="compositionally biased region" description="Basic and acidic residues" evidence="1">
    <location>
        <begin position="669"/>
        <end position="678"/>
    </location>
</feature>
<dbReference type="InterPro" id="IPR019727">
    <property type="entry name" value="ATP_synth_F0_fsu_mt_fun"/>
</dbReference>
<feature type="region of interest" description="Disordered" evidence="1">
    <location>
        <begin position="657"/>
        <end position="1053"/>
    </location>
</feature>
<feature type="compositionally biased region" description="Low complexity" evidence="1">
    <location>
        <begin position="1507"/>
        <end position="1518"/>
    </location>
</feature>
<feature type="region of interest" description="Disordered" evidence="1">
    <location>
        <begin position="1158"/>
        <end position="1186"/>
    </location>
</feature>
<feature type="compositionally biased region" description="Basic and acidic residues" evidence="1">
    <location>
        <begin position="706"/>
        <end position="774"/>
    </location>
</feature>
<feature type="region of interest" description="Disordered" evidence="1">
    <location>
        <begin position="1089"/>
        <end position="1124"/>
    </location>
</feature>
<sequence length="1566" mass="170084">MIPENASELSPHRTNHHLQEIGEFSSAASIEPANCIIGQTLTRSSQTCLPSPVALSPPVPSCPQRSPLLRFVITDPLPLAPSRRFSAFGKVFCGQRNLLTSEQAIGAPKDALRMSRIVDFYSKLPAGPAPKQQVPNNVFAAYKHKYFDGDNASGVPLLHLIGFVMAVSYTFCTRRLGSLVRSNFGIEGLNKRDNTARSITDHEFTVRIHLRLLLALAVPQVWCPRLSDEHWIGCVNRSMDYEGLWSKGRHLAFEYNTKDLIPSTTLSFGIRHSWEPWNSSAQRLRPRAHRRPIPGKPTQEVSFDPLEAFYSSQSHQEGRLDPEEGCQDRGTKGHSQQIIMADVASTASIDPVQGLQPVSTVGNGGDGLADGAVTMAPNAGTVGDQSESRPTSSSGADGQYHESHSSAPTSVLANEPLASEVAKASTAMSQPTDTPDRSQGSSPVSAASSSQASGTVSEATTAKAESAGTTTAKPALVFKKPAKFTSSSINKAFLEKASGGVSTGERSAVKPLSHHLAEKQRPNISYNPINPHLHAIPAKPRLSTKISAPAPYNLPSMRREASSSPKPLGQQAQTSTTSAPSGITQPVKKVPEAIPVWNKNQPQPVKEVTDEDLKGKGIHLAMAPSAKEGQWDEDDDELDWGDTIEFGDGTKVVLKDEESAPAPAPVEPEPEKKVEQKSAKSAASPANPWAPIPKPTPAPVIPGARGDGRREDRFGGDDYDRSWRAPMDHPHARREIFNDRTGQFDRVDDMHPPRRGRAEYIPHAPRPDFGRRPPEVLQRPGHGPVFTDGEPGYTGGDARRRPSAANERMPSFRRMSDDRWGGGMPLPSHLPVRRESLKADEALSAPEPPKVTSPPAPAPGPVETEESISKRQLEAMKEAKERAIRRRQEEEAERQAQAERARKKAAELALAKEREEAEKKAKEEEARRVKEEEQRKIKEQADCKAKEEAEKKAAEAQKKREAEQKAREDAESKAKPSAKSDPVLPPNTRHKSDGEFNGAGWQAPRRAAAQNTWGAIGSRATKNGAPPVRRSSADAGAGGGQNFNPWADQQRSRLPNILPNLAQAAPDYSYQEHQGPPVRASRFDVPNQAVESAQQPSFTGVSSWNAAFPSSRPAPPTVSENSMDTWGRTKMDEENALPDFLAEKLVADVVGGFGESEDRFGRADLAPPVSVGMPEETDPNSSPKRKESRFFPAYLQDYIPPNVNFVSSVPVSKNLDQRSLEEQWNLAAMAENPQTTSPPQLPSPPQINLTPAAKAFVPVKKAESDEEVKVVLPPCGPASRPDSSTLLEGATMAVVRLPVIPVRKPQNARGRGQNQFDDVISRIRGAMRIPATPAAKARMNGYRDWAGQNFATTKIPFEHEKPAAWTPKARLALPAAETLTSQTLPNALDGLFPATFAIVSLPIGYRSRTRYPPRKIAQEPAYHTKRHRTFATTRPTLSTFEGPLAAYKILIPGKQDEAITVENPKAPAGRRSAIKDINLLTPERAVRPSTPRTNSQKDLADMITRTPRGPSRGGFAARGRGRGGFGAPLTRESVVTAEVKLGDGSGNGNADNIRVEDMLPAGEGKD</sequence>
<dbReference type="PANTHER" id="PTHR28161:SF1">
    <property type="entry name" value="ATP SYNTHASE SUBUNIT F, MITOCHONDRIAL"/>
    <property type="match status" value="1"/>
</dbReference>
<dbReference type="GO" id="GO:0046933">
    <property type="term" value="F:proton-transporting ATP synthase activity, rotational mechanism"/>
    <property type="evidence" value="ECO:0007669"/>
    <property type="project" value="TreeGrafter"/>
</dbReference>
<proteinExistence type="predicted"/>
<accession>A0A0E9NNI3</accession>
<feature type="compositionally biased region" description="Pro residues" evidence="1">
    <location>
        <begin position="846"/>
        <end position="860"/>
    </location>
</feature>
<dbReference type="Proteomes" id="UP000033140">
    <property type="component" value="Unassembled WGS sequence"/>
</dbReference>
<feature type="compositionally biased region" description="Basic and acidic residues" evidence="1">
    <location>
        <begin position="832"/>
        <end position="841"/>
    </location>
</feature>
<feature type="compositionally biased region" description="Polar residues" evidence="1">
    <location>
        <begin position="1089"/>
        <end position="1105"/>
    </location>
</feature>
<feature type="region of interest" description="Disordered" evidence="1">
    <location>
        <begin position="497"/>
        <end position="587"/>
    </location>
</feature>
<keyword evidence="3" id="KW-1185">Reference proteome</keyword>
<name>A0A0E9NNI3_SAICN</name>
<reference evidence="2 3" key="1">
    <citation type="journal article" date="2011" name="J. Gen. Appl. Microbiol.">
        <title>Draft genome sequencing of the enigmatic yeast Saitoella complicata.</title>
        <authorList>
            <person name="Nishida H."/>
            <person name="Hamamoto M."/>
            <person name="Sugiyama J."/>
        </authorList>
    </citation>
    <scope>NUCLEOTIDE SEQUENCE [LARGE SCALE GENOMIC DNA]</scope>
    <source>
        <strain evidence="2 3">NRRL Y-17804</strain>
    </source>
</reference>
<dbReference type="Pfam" id="PF10791">
    <property type="entry name" value="F1F0-ATPsyn_F"/>
    <property type="match status" value="1"/>
</dbReference>
<protein>
    <submittedName>
        <fullName evidence="2">Uncharacterized protein</fullName>
    </submittedName>
</protein>
<feature type="compositionally biased region" description="Basic and acidic residues" evidence="1">
    <location>
        <begin position="1553"/>
        <end position="1566"/>
    </location>
</feature>
<dbReference type="EMBL" id="BACD03000039">
    <property type="protein sequence ID" value="GAO50980.1"/>
    <property type="molecule type" value="Genomic_DNA"/>
</dbReference>
<comment type="caution">
    <text evidence="2">The sequence shown here is derived from an EMBL/GenBank/DDBJ whole genome shotgun (WGS) entry which is preliminary data.</text>
</comment>
<feature type="compositionally biased region" description="Polar residues" evidence="1">
    <location>
        <begin position="383"/>
        <end position="396"/>
    </location>
</feature>
<feature type="compositionally biased region" description="Polar residues" evidence="1">
    <location>
        <begin position="1042"/>
        <end position="1053"/>
    </location>
</feature>
<feature type="compositionally biased region" description="Basic residues" evidence="1">
    <location>
        <begin position="284"/>
        <end position="293"/>
    </location>
</feature>